<dbReference type="AlphaFoldDB" id="A0A1I5PQP3"/>
<dbReference type="Pfam" id="PF00196">
    <property type="entry name" value="GerE"/>
    <property type="match status" value="1"/>
</dbReference>
<dbReference type="PANTHER" id="PTHR44688:SF16">
    <property type="entry name" value="DNA-BINDING TRANSCRIPTIONAL ACTIVATOR DEVR_DOSR"/>
    <property type="match status" value="1"/>
</dbReference>
<gene>
    <name evidence="5" type="ORF">SAMN04488047_105210</name>
</gene>
<dbReference type="GO" id="GO:0003677">
    <property type="term" value="F:DNA binding"/>
    <property type="evidence" value="ECO:0007669"/>
    <property type="project" value="UniProtKB-KW"/>
</dbReference>
<dbReference type="STRING" id="441119.SAMN04488047_105210"/>
<dbReference type="Gene3D" id="3.30.450.80">
    <property type="entry name" value="Transcription factor LuxR-like, autoinducer-binding domain"/>
    <property type="match status" value="1"/>
</dbReference>
<dbReference type="Pfam" id="PF03472">
    <property type="entry name" value="Autoind_bind"/>
    <property type="match status" value="1"/>
</dbReference>
<name>A0A1I5PQP3_9RHOB</name>
<dbReference type="InterPro" id="IPR000792">
    <property type="entry name" value="Tscrpt_reg_LuxR_C"/>
</dbReference>
<dbReference type="PRINTS" id="PR00038">
    <property type="entry name" value="HTHLUXR"/>
</dbReference>
<dbReference type="SUPFAM" id="SSF75516">
    <property type="entry name" value="Pheromone-binding domain of LuxR-like quorum-sensing transcription factors"/>
    <property type="match status" value="1"/>
</dbReference>
<evidence type="ECO:0000313" key="6">
    <source>
        <dbReference type="Proteomes" id="UP000199356"/>
    </source>
</evidence>
<dbReference type="EMBL" id="FOXA01000005">
    <property type="protein sequence ID" value="SFP36319.1"/>
    <property type="molecule type" value="Genomic_DNA"/>
</dbReference>
<keyword evidence="3" id="KW-0804">Transcription</keyword>
<evidence type="ECO:0000256" key="3">
    <source>
        <dbReference type="ARBA" id="ARBA00023163"/>
    </source>
</evidence>
<keyword evidence="1" id="KW-0805">Transcription regulation</keyword>
<dbReference type="Proteomes" id="UP000199356">
    <property type="component" value="Unassembled WGS sequence"/>
</dbReference>
<dbReference type="GO" id="GO:0006355">
    <property type="term" value="P:regulation of DNA-templated transcription"/>
    <property type="evidence" value="ECO:0007669"/>
    <property type="project" value="InterPro"/>
</dbReference>
<sequence length="237" mass="26478">MQRKTQAAIEALEATESLDELSGFIHRLRDILEVEHLVYHAVNGTGGQYAALTYSADWVARYVAEDYARIDPVVLEAQRRFRPVDWSKLDWSNRTARAFKAEALDAGLGRQGFSLPIRGPAGQFALFSVNHRCPAEEWQRLTESHLPDLILLGHHINQRALTIERGSDKVPSCRLSPREIDALTLLAAGRNRSQAAETLTISEHTLRVYIESARFKLGANNTVHAVAMAMNQGLLLL</sequence>
<dbReference type="Gene3D" id="1.10.10.10">
    <property type="entry name" value="Winged helix-like DNA-binding domain superfamily/Winged helix DNA-binding domain"/>
    <property type="match status" value="1"/>
</dbReference>
<organism evidence="5 6">
    <name type="scientific">Tranquillimonas alkanivorans</name>
    <dbReference type="NCBI Taxonomy" id="441119"/>
    <lineage>
        <taxon>Bacteria</taxon>
        <taxon>Pseudomonadati</taxon>
        <taxon>Pseudomonadota</taxon>
        <taxon>Alphaproteobacteria</taxon>
        <taxon>Rhodobacterales</taxon>
        <taxon>Roseobacteraceae</taxon>
        <taxon>Tranquillimonas</taxon>
    </lineage>
</organism>
<evidence type="ECO:0000259" key="4">
    <source>
        <dbReference type="PROSITE" id="PS50043"/>
    </source>
</evidence>
<dbReference type="RefSeq" id="WP_093420529.1">
    <property type="nucleotide sequence ID" value="NZ_FOXA01000005.1"/>
</dbReference>
<reference evidence="5 6" key="1">
    <citation type="submission" date="2016-10" db="EMBL/GenBank/DDBJ databases">
        <authorList>
            <person name="de Groot N.N."/>
        </authorList>
    </citation>
    <scope>NUCLEOTIDE SEQUENCE [LARGE SCALE GENOMIC DNA]</scope>
    <source>
        <strain evidence="5 6">DSM 19547</strain>
    </source>
</reference>
<accession>A0A1I5PQP3</accession>
<dbReference type="PROSITE" id="PS50043">
    <property type="entry name" value="HTH_LUXR_2"/>
    <property type="match status" value="1"/>
</dbReference>
<dbReference type="InterPro" id="IPR016032">
    <property type="entry name" value="Sig_transdc_resp-reg_C-effctor"/>
</dbReference>
<protein>
    <submittedName>
        <fullName evidence="5">DNA-binding transcriptional regulator, CsgD family</fullName>
    </submittedName>
</protein>
<dbReference type="InterPro" id="IPR005143">
    <property type="entry name" value="TF_LuxR_autoind-bd_dom"/>
</dbReference>
<dbReference type="PANTHER" id="PTHR44688">
    <property type="entry name" value="DNA-BINDING TRANSCRIPTIONAL ACTIVATOR DEVR_DOSR"/>
    <property type="match status" value="1"/>
</dbReference>
<proteinExistence type="predicted"/>
<dbReference type="SMART" id="SM00421">
    <property type="entry name" value="HTH_LUXR"/>
    <property type="match status" value="1"/>
</dbReference>
<keyword evidence="6" id="KW-1185">Reference proteome</keyword>
<dbReference type="OrthoDB" id="9803630at2"/>
<dbReference type="CDD" id="cd06170">
    <property type="entry name" value="LuxR_C_like"/>
    <property type="match status" value="1"/>
</dbReference>
<evidence type="ECO:0000313" key="5">
    <source>
        <dbReference type="EMBL" id="SFP36319.1"/>
    </source>
</evidence>
<dbReference type="SUPFAM" id="SSF46894">
    <property type="entry name" value="C-terminal effector domain of the bipartite response regulators"/>
    <property type="match status" value="1"/>
</dbReference>
<evidence type="ECO:0000256" key="2">
    <source>
        <dbReference type="ARBA" id="ARBA00023125"/>
    </source>
</evidence>
<dbReference type="InterPro" id="IPR036693">
    <property type="entry name" value="TF_LuxR_autoind-bd_dom_sf"/>
</dbReference>
<evidence type="ECO:0000256" key="1">
    <source>
        <dbReference type="ARBA" id="ARBA00023015"/>
    </source>
</evidence>
<keyword evidence="2 5" id="KW-0238">DNA-binding</keyword>
<dbReference type="InterPro" id="IPR036388">
    <property type="entry name" value="WH-like_DNA-bd_sf"/>
</dbReference>
<feature type="domain" description="HTH luxR-type" evidence="4">
    <location>
        <begin position="168"/>
        <end position="233"/>
    </location>
</feature>